<keyword evidence="2" id="KW-1185">Reference proteome</keyword>
<gene>
    <name evidence="1" type="ORF">NO2_1165</name>
</gene>
<name>A0A388TIB8_9BACT</name>
<protein>
    <submittedName>
        <fullName evidence="1">Uncharacterized protein</fullName>
    </submittedName>
</protein>
<evidence type="ECO:0000313" key="1">
    <source>
        <dbReference type="EMBL" id="GBR76647.1"/>
    </source>
</evidence>
<comment type="caution">
    <text evidence="1">The sequence shown here is derived from an EMBL/GenBank/DDBJ whole genome shotgun (WGS) entry which is preliminary data.</text>
</comment>
<accession>A0A388TIB8</accession>
<dbReference type="Proteomes" id="UP000275925">
    <property type="component" value="Unassembled WGS sequence"/>
</dbReference>
<proteinExistence type="predicted"/>
<organism evidence="1 2">
    <name type="scientific">Candidatus Termititenax persephonae</name>
    <dbReference type="NCBI Taxonomy" id="2218525"/>
    <lineage>
        <taxon>Bacteria</taxon>
        <taxon>Bacillati</taxon>
        <taxon>Candidatus Margulisiibacteriota</taxon>
        <taxon>Candidatus Termititenacia</taxon>
        <taxon>Candidatus Termititenacales</taxon>
        <taxon>Candidatus Termititenacaceae</taxon>
        <taxon>Candidatus Termititenax</taxon>
    </lineage>
</organism>
<sequence>MVITFTNPLKKTALKKRPKPKDQRGLLKYFGTWDKETTQCVLDIMKERTNFSLNRPEV</sequence>
<dbReference type="AlphaFoldDB" id="A0A388TIB8"/>
<dbReference type="EMBL" id="BGZO01000038">
    <property type="protein sequence ID" value="GBR76647.1"/>
    <property type="molecule type" value="Genomic_DNA"/>
</dbReference>
<reference evidence="1 2" key="1">
    <citation type="journal article" date="2019" name="ISME J.">
        <title>Genome analyses of uncultured TG2/ZB3 bacteria in 'Margulisbacteria' specifically attached to ectosymbiotic spirochetes of protists in the termite gut.</title>
        <authorList>
            <person name="Utami Y.D."/>
            <person name="Kuwahara H."/>
            <person name="Igai K."/>
            <person name="Murakami T."/>
            <person name="Sugaya K."/>
            <person name="Morikawa T."/>
            <person name="Nagura Y."/>
            <person name="Yuki M."/>
            <person name="Deevong P."/>
            <person name="Inoue T."/>
            <person name="Kihara K."/>
            <person name="Lo N."/>
            <person name="Yamada A."/>
            <person name="Ohkuma M."/>
            <person name="Hongoh Y."/>
        </authorList>
    </citation>
    <scope>NUCLEOTIDE SEQUENCE [LARGE SCALE GENOMIC DNA]</scope>
    <source>
        <strain evidence="1">NkOx7-02</strain>
    </source>
</reference>
<evidence type="ECO:0000313" key="2">
    <source>
        <dbReference type="Proteomes" id="UP000275925"/>
    </source>
</evidence>